<evidence type="ECO:0000313" key="2">
    <source>
        <dbReference type="Proteomes" id="UP001652432"/>
    </source>
</evidence>
<organism evidence="1 2">
    <name type="scientific">Suilimivivens aceti</name>
    <dbReference type="NCBI Taxonomy" id="2981774"/>
    <lineage>
        <taxon>Bacteria</taxon>
        <taxon>Bacillati</taxon>
        <taxon>Bacillota</taxon>
        <taxon>Clostridia</taxon>
        <taxon>Lachnospirales</taxon>
        <taxon>Lachnospiraceae</taxon>
        <taxon>Suilimivivens</taxon>
    </lineage>
</organism>
<proteinExistence type="predicted"/>
<protein>
    <submittedName>
        <fullName evidence="1">Uncharacterized protein</fullName>
    </submittedName>
</protein>
<accession>A0ABT2SZY3</accession>
<keyword evidence="2" id="KW-1185">Reference proteome</keyword>
<comment type="caution">
    <text evidence="1">The sequence shown here is derived from an EMBL/GenBank/DDBJ whole genome shotgun (WGS) entry which is preliminary data.</text>
</comment>
<evidence type="ECO:0000313" key="1">
    <source>
        <dbReference type="EMBL" id="MCU6743560.1"/>
    </source>
</evidence>
<sequence length="45" mass="5382">MNFERPDMESAPAFRSYDAALDELTILSKVDDMTWFYEKFIDKLM</sequence>
<dbReference type="Proteomes" id="UP001652432">
    <property type="component" value="Unassembled WGS sequence"/>
</dbReference>
<dbReference type="RefSeq" id="WP_262573340.1">
    <property type="nucleotide sequence ID" value="NZ_JAOQKJ010000002.1"/>
</dbReference>
<reference evidence="1 2" key="1">
    <citation type="journal article" date="2021" name="ISME Commun">
        <title>Automated analysis of genomic sequences facilitates high-throughput and comprehensive description of bacteria.</title>
        <authorList>
            <person name="Hitch T.C.A."/>
        </authorList>
    </citation>
    <scope>NUCLEOTIDE SEQUENCE [LARGE SCALE GENOMIC DNA]</scope>
    <source>
        <strain evidence="1 2">Sanger_18</strain>
    </source>
</reference>
<name>A0ABT2SZY3_9FIRM</name>
<gene>
    <name evidence="1" type="ORF">OCV77_03415</name>
</gene>
<dbReference type="EMBL" id="JAOQKJ010000002">
    <property type="protein sequence ID" value="MCU6743560.1"/>
    <property type="molecule type" value="Genomic_DNA"/>
</dbReference>